<evidence type="ECO:0000313" key="1">
    <source>
        <dbReference type="EMBL" id="CUR34657.1"/>
    </source>
</evidence>
<evidence type="ECO:0000313" key="2">
    <source>
        <dbReference type="Proteomes" id="UP000184315"/>
    </source>
</evidence>
<organism evidence="1 2">
    <name type="scientific">Planktothrix tepida PCC 9214</name>
    <dbReference type="NCBI Taxonomy" id="671072"/>
    <lineage>
        <taxon>Bacteria</taxon>
        <taxon>Bacillati</taxon>
        <taxon>Cyanobacteriota</taxon>
        <taxon>Cyanophyceae</taxon>
        <taxon>Oscillatoriophycideae</taxon>
        <taxon>Oscillatoriales</taxon>
        <taxon>Microcoleaceae</taxon>
        <taxon>Planktothrix</taxon>
    </lineage>
</organism>
<dbReference type="AlphaFoldDB" id="A0A1J1LSX7"/>
<keyword evidence="2" id="KW-1185">Reference proteome</keyword>
<accession>A0A1J1LSX7</accession>
<name>A0A1J1LSX7_9CYAN</name>
<sequence>MKAVKVMAIINDQGQLTLDHPLLTDKNSRVEVIVLIPEQTDLNDKSQQATDSKEDV</sequence>
<dbReference type="Proteomes" id="UP000184315">
    <property type="component" value="Unassembled WGS sequence"/>
</dbReference>
<dbReference type="RefSeq" id="WP_186440443.1">
    <property type="nucleotide sequence ID" value="NZ_LN889813.1"/>
</dbReference>
<protein>
    <submittedName>
        <fullName evidence="1">Uncharacterized protein</fullName>
    </submittedName>
</protein>
<reference evidence="2" key="1">
    <citation type="submission" date="2015-10" db="EMBL/GenBank/DDBJ databases">
        <authorList>
            <person name="Regsiter A."/>
            <person name="william w."/>
        </authorList>
    </citation>
    <scope>NUCLEOTIDE SEQUENCE [LARGE SCALE GENOMIC DNA]</scope>
</reference>
<dbReference type="EMBL" id="CZDF01000172">
    <property type="protein sequence ID" value="CUR34657.1"/>
    <property type="molecule type" value="Genomic_DNA"/>
</dbReference>
<proteinExistence type="predicted"/>
<dbReference type="STRING" id="671072.PL9214650096"/>
<gene>
    <name evidence="1" type="ORF">PL9214650096</name>
</gene>